<dbReference type="SUPFAM" id="SSF57850">
    <property type="entry name" value="RING/U-box"/>
    <property type="match status" value="1"/>
</dbReference>
<evidence type="ECO:0000313" key="8">
    <source>
        <dbReference type="Proteomes" id="UP000799536"/>
    </source>
</evidence>
<feature type="compositionally biased region" description="Basic and acidic residues" evidence="5">
    <location>
        <begin position="416"/>
        <end position="438"/>
    </location>
</feature>
<dbReference type="EMBL" id="ML993856">
    <property type="protein sequence ID" value="KAF2205394.1"/>
    <property type="molecule type" value="Genomic_DNA"/>
</dbReference>
<feature type="compositionally biased region" description="Low complexity" evidence="5">
    <location>
        <begin position="514"/>
        <end position="525"/>
    </location>
</feature>
<feature type="region of interest" description="Disordered" evidence="5">
    <location>
        <begin position="651"/>
        <end position="692"/>
    </location>
</feature>
<feature type="compositionally biased region" description="Polar residues" evidence="5">
    <location>
        <begin position="610"/>
        <end position="631"/>
    </location>
</feature>
<evidence type="ECO:0000256" key="2">
    <source>
        <dbReference type="ARBA" id="ARBA00022771"/>
    </source>
</evidence>
<keyword evidence="8" id="KW-1185">Reference proteome</keyword>
<evidence type="ECO:0000313" key="7">
    <source>
        <dbReference type="EMBL" id="KAF2205394.1"/>
    </source>
</evidence>
<reference evidence="7" key="1">
    <citation type="journal article" date="2020" name="Stud. Mycol.">
        <title>101 Dothideomycetes genomes: a test case for predicting lifestyles and emergence of pathogens.</title>
        <authorList>
            <person name="Haridas S."/>
            <person name="Albert R."/>
            <person name="Binder M."/>
            <person name="Bloem J."/>
            <person name="Labutti K."/>
            <person name="Salamov A."/>
            <person name="Andreopoulos B."/>
            <person name="Baker S."/>
            <person name="Barry K."/>
            <person name="Bills G."/>
            <person name="Bluhm B."/>
            <person name="Cannon C."/>
            <person name="Castanera R."/>
            <person name="Culley D."/>
            <person name="Daum C."/>
            <person name="Ezra D."/>
            <person name="Gonzalez J."/>
            <person name="Henrissat B."/>
            <person name="Kuo A."/>
            <person name="Liang C."/>
            <person name="Lipzen A."/>
            <person name="Lutzoni F."/>
            <person name="Magnuson J."/>
            <person name="Mondo S."/>
            <person name="Nolan M."/>
            <person name="Ohm R."/>
            <person name="Pangilinan J."/>
            <person name="Park H.-J."/>
            <person name="Ramirez L."/>
            <person name="Alfaro M."/>
            <person name="Sun H."/>
            <person name="Tritt A."/>
            <person name="Yoshinaga Y."/>
            <person name="Zwiers L.-H."/>
            <person name="Turgeon B."/>
            <person name="Goodwin S."/>
            <person name="Spatafora J."/>
            <person name="Crous P."/>
            <person name="Grigoriev I."/>
        </authorList>
    </citation>
    <scope>NUCLEOTIDE SEQUENCE</scope>
    <source>
        <strain evidence="7">ATCC 74209</strain>
    </source>
</reference>
<feature type="compositionally biased region" description="Polar residues" evidence="5">
    <location>
        <begin position="497"/>
        <end position="506"/>
    </location>
</feature>
<proteinExistence type="predicted"/>
<dbReference type="Pfam" id="PF13639">
    <property type="entry name" value="zf-RING_2"/>
    <property type="match status" value="1"/>
</dbReference>
<feature type="compositionally biased region" description="Basic and acidic residues" evidence="5">
    <location>
        <begin position="448"/>
        <end position="466"/>
    </location>
</feature>
<keyword evidence="3" id="KW-0862">Zinc</keyword>
<evidence type="ECO:0000256" key="4">
    <source>
        <dbReference type="PROSITE-ProRule" id="PRU00175"/>
    </source>
</evidence>
<evidence type="ECO:0000256" key="5">
    <source>
        <dbReference type="SAM" id="MobiDB-lite"/>
    </source>
</evidence>
<comment type="caution">
    <text evidence="7">The sequence shown here is derived from an EMBL/GenBank/DDBJ whole genome shotgun (WGS) entry which is preliminary data.</text>
</comment>
<dbReference type="Gene3D" id="3.30.40.10">
    <property type="entry name" value="Zinc/RING finger domain, C3HC4 (zinc finger)"/>
    <property type="match status" value="1"/>
</dbReference>
<dbReference type="InterPro" id="IPR013083">
    <property type="entry name" value="Znf_RING/FYVE/PHD"/>
</dbReference>
<feature type="compositionally biased region" description="Basic and acidic residues" evidence="5">
    <location>
        <begin position="651"/>
        <end position="676"/>
    </location>
</feature>
<evidence type="ECO:0000256" key="3">
    <source>
        <dbReference type="ARBA" id="ARBA00022833"/>
    </source>
</evidence>
<evidence type="ECO:0000256" key="1">
    <source>
        <dbReference type="ARBA" id="ARBA00022723"/>
    </source>
</evidence>
<keyword evidence="2 4" id="KW-0863">Zinc-finger</keyword>
<sequence>MADNRDTADNEPPVSWLLSFGTLAGCFALTILERPAGNSESGTSAQSSSDRVPCPQPTSNHEANAGSPRSQRHATPSATGGRGNHGTYSSSRGRLNPLAPAFVPATPRPHPPLEVYSPTGWRNAVQSTLASRPNLTTLPFVPSQHISSSGPMYLLTHQQNRALLNSFASHGGFYSPHNPTPGESTGFPRALHYISPAPGHDSLPSLVVRPGSSHPTEPDRLSTRTTPAPNPDGPNQAERVDFPFFDQTLANEILLSRISAVTVPVTPGAPGADEPRCPICLEDYGPGRIAVCLDRVRCKHAFCRKCLEHLIRKAKGMSLRCPSCRRNWFRLRLEPIVDDQHRVLQRDFGRGCGEEAPVSQLQSHLRPEFTGGFRRVRRCGEGVAGDTALLERPFPPPSTSYSDGLREQPPSTAYDARSDEFRREPHGTRIQIDPERNEAQFASSHLPPCRDETRVAAGRHGGEVRGRQTSSPTLIGVGDDVPSPTSDRPMYLHTSGHCLSNATPLSQEKENDPADLSTADAAADTASRRDLTAQALLAFFSEDREEEQRPRRSVPLGFVPWEARSQGRVEVLDDSSRRRTEPQPSTTRTYALRGQWKMVVGRRKNKESTDFINFTSSSSVEPGSNGDSQNRPFRDRARVFEGAERLLLEVEDRMRRREGRARREGDASSASRERANVAEGDDDSESPVRLAR</sequence>
<name>A0A9P4JVV8_9PLEO</name>
<feature type="region of interest" description="Disordered" evidence="5">
    <location>
        <begin position="202"/>
        <end position="235"/>
    </location>
</feature>
<feature type="region of interest" description="Disordered" evidence="5">
    <location>
        <begin position="610"/>
        <end position="636"/>
    </location>
</feature>
<gene>
    <name evidence="7" type="ORF">GQ43DRAFT_468164</name>
</gene>
<feature type="compositionally biased region" description="Polar residues" evidence="5">
    <location>
        <begin position="57"/>
        <end position="78"/>
    </location>
</feature>
<dbReference type="InterPro" id="IPR001841">
    <property type="entry name" value="Znf_RING"/>
</dbReference>
<dbReference type="SMART" id="SM00184">
    <property type="entry name" value="RING"/>
    <property type="match status" value="1"/>
</dbReference>
<evidence type="ECO:0000259" key="6">
    <source>
        <dbReference type="PROSITE" id="PS50089"/>
    </source>
</evidence>
<dbReference type="OrthoDB" id="9049620at2759"/>
<organism evidence="7 8">
    <name type="scientific">Delitschia confertaspora ATCC 74209</name>
    <dbReference type="NCBI Taxonomy" id="1513339"/>
    <lineage>
        <taxon>Eukaryota</taxon>
        <taxon>Fungi</taxon>
        <taxon>Dikarya</taxon>
        <taxon>Ascomycota</taxon>
        <taxon>Pezizomycotina</taxon>
        <taxon>Dothideomycetes</taxon>
        <taxon>Pleosporomycetidae</taxon>
        <taxon>Pleosporales</taxon>
        <taxon>Delitschiaceae</taxon>
        <taxon>Delitschia</taxon>
    </lineage>
</organism>
<dbReference type="GO" id="GO:0008270">
    <property type="term" value="F:zinc ion binding"/>
    <property type="evidence" value="ECO:0007669"/>
    <property type="project" value="UniProtKB-KW"/>
</dbReference>
<dbReference type="PROSITE" id="PS50089">
    <property type="entry name" value="ZF_RING_2"/>
    <property type="match status" value="1"/>
</dbReference>
<keyword evidence="1" id="KW-0479">Metal-binding</keyword>
<feature type="region of interest" description="Disordered" evidence="5">
    <location>
        <begin position="387"/>
        <end position="525"/>
    </location>
</feature>
<dbReference type="AlphaFoldDB" id="A0A9P4JVV8"/>
<feature type="domain" description="RING-type" evidence="6">
    <location>
        <begin position="277"/>
        <end position="325"/>
    </location>
</feature>
<protein>
    <recommendedName>
        <fullName evidence="6">RING-type domain-containing protein</fullName>
    </recommendedName>
</protein>
<accession>A0A9P4JVV8</accession>
<dbReference type="PROSITE" id="PS51257">
    <property type="entry name" value="PROKAR_LIPOPROTEIN"/>
    <property type="match status" value="1"/>
</dbReference>
<feature type="region of interest" description="Disordered" evidence="5">
    <location>
        <begin position="36"/>
        <end position="111"/>
    </location>
</feature>
<dbReference type="Proteomes" id="UP000799536">
    <property type="component" value="Unassembled WGS sequence"/>
</dbReference>
<feature type="compositionally biased region" description="Polar residues" evidence="5">
    <location>
        <begin position="38"/>
        <end position="50"/>
    </location>
</feature>
<dbReference type="PROSITE" id="PS00518">
    <property type="entry name" value="ZF_RING_1"/>
    <property type="match status" value="1"/>
</dbReference>
<dbReference type="InterPro" id="IPR017907">
    <property type="entry name" value="Znf_RING_CS"/>
</dbReference>